<evidence type="ECO:0000256" key="2">
    <source>
        <dbReference type="ARBA" id="ARBA00009477"/>
    </source>
</evidence>
<dbReference type="Pfam" id="PF26002">
    <property type="entry name" value="Beta-barrel_AprE"/>
    <property type="match status" value="1"/>
</dbReference>
<name>A0A1H4B7F0_ALKAM</name>
<dbReference type="AlphaFoldDB" id="A0A1H4B7F0"/>
<evidence type="ECO:0000256" key="1">
    <source>
        <dbReference type="ARBA" id="ARBA00004167"/>
    </source>
</evidence>
<reference evidence="10 11" key="1">
    <citation type="submission" date="2016-10" db="EMBL/GenBank/DDBJ databases">
        <authorList>
            <person name="de Groot N.N."/>
        </authorList>
    </citation>
    <scope>NUCLEOTIDE SEQUENCE [LARGE SCALE GENOMIC DNA]</scope>
    <source>
        <strain evidence="10 11">CGMCC 1.3430</strain>
    </source>
</reference>
<dbReference type="Pfam" id="PF25917">
    <property type="entry name" value="BSH_RND"/>
    <property type="match status" value="1"/>
</dbReference>
<dbReference type="PRINTS" id="PR01490">
    <property type="entry name" value="RTXTOXIND"/>
</dbReference>
<dbReference type="OrthoDB" id="9775513at2"/>
<evidence type="ECO:0000259" key="9">
    <source>
        <dbReference type="Pfam" id="PF26002"/>
    </source>
</evidence>
<dbReference type="PROSITE" id="PS00543">
    <property type="entry name" value="HLYD_FAMILY"/>
    <property type="match status" value="1"/>
</dbReference>
<evidence type="ECO:0000259" key="8">
    <source>
        <dbReference type="Pfam" id="PF25917"/>
    </source>
</evidence>
<evidence type="ECO:0000313" key="10">
    <source>
        <dbReference type="EMBL" id="SEA43762.1"/>
    </source>
</evidence>
<dbReference type="Proteomes" id="UP000198773">
    <property type="component" value="Unassembled WGS sequence"/>
</dbReference>
<dbReference type="InterPro" id="IPR050739">
    <property type="entry name" value="MFP"/>
</dbReference>
<sequence length="416" mass="45893">MSEQGLFRVNAVKQQAAKLDGDVIIAQPLSSSVLTIALLLLVSILITFLALSSFHRKETVTGYLKPDLGLAKVSSPRPGIVSQLFVEDGQQVEAGAPLALIHIPEHLADGLSLSQSLFQGLVQQTELLSLRQQQLGQQFTQQETELNSRLLLSQSMLQELKGQQQLQHERLALQQSRLHNFQQLQQQGAISELELQQQAELILGIRQQLAELSASAQQQQASIEQLQGQLARLPVEQAQQLALLDTDRSRLAQQKVELDARGQLLITAPISGRVTNLVADIGTSLTSQLPFLTILPENAELRAVLLVPTRAYGFVQPGQHTRIRFDAFPYQRFGLYEGEVIRTAQAIVLPGEVDMPVAVQEPVYRVEVALAAQEIRAYGNSVPLQSGMLLSADIVLEQRSLISWLFEPILSLRGQL</sequence>
<comment type="similarity">
    <text evidence="2">Belongs to the membrane fusion protein (MFP) (TC 8.A.1) family.</text>
</comment>
<evidence type="ECO:0000256" key="7">
    <source>
        <dbReference type="SAM" id="Phobius"/>
    </source>
</evidence>
<feature type="domain" description="AprE-like beta-barrel" evidence="9">
    <location>
        <begin position="306"/>
        <end position="395"/>
    </location>
</feature>
<dbReference type="Gene3D" id="2.40.50.100">
    <property type="match status" value="1"/>
</dbReference>
<dbReference type="EMBL" id="FNRM01000003">
    <property type="protein sequence ID" value="SEA43762.1"/>
    <property type="molecule type" value="Genomic_DNA"/>
</dbReference>
<keyword evidence="5 7" id="KW-1133">Transmembrane helix</keyword>
<comment type="subcellular location">
    <subcellularLocation>
        <location evidence="1">Membrane</location>
        <topology evidence="1">Single-pass membrane protein</topology>
    </subcellularLocation>
</comment>
<gene>
    <name evidence="10" type="ORF">SAMN04488051_103200</name>
</gene>
<dbReference type="InterPro" id="IPR006144">
    <property type="entry name" value="Secretion_HlyD_CS"/>
</dbReference>
<dbReference type="InterPro" id="IPR058982">
    <property type="entry name" value="Beta-barrel_AprE"/>
</dbReference>
<dbReference type="GO" id="GO:0016020">
    <property type="term" value="C:membrane"/>
    <property type="evidence" value="ECO:0007669"/>
    <property type="project" value="UniProtKB-SubCell"/>
</dbReference>
<evidence type="ECO:0000313" key="11">
    <source>
        <dbReference type="Proteomes" id="UP000198773"/>
    </source>
</evidence>
<feature type="domain" description="Multidrug resistance protein MdtA-like barrel-sandwich hybrid" evidence="8">
    <location>
        <begin position="73"/>
        <end position="287"/>
    </location>
</feature>
<accession>A0A1H4B7F0</accession>
<keyword evidence="4 7" id="KW-0812">Transmembrane</keyword>
<dbReference type="InterPro" id="IPR058625">
    <property type="entry name" value="MdtA-like_BSH"/>
</dbReference>
<dbReference type="GO" id="GO:0009306">
    <property type="term" value="P:protein secretion"/>
    <property type="evidence" value="ECO:0007669"/>
    <property type="project" value="InterPro"/>
</dbReference>
<dbReference type="RefSeq" id="WP_091341436.1">
    <property type="nucleotide sequence ID" value="NZ_FNRM01000003.1"/>
</dbReference>
<dbReference type="STRING" id="152573.SAMN04488051_103200"/>
<proteinExistence type="inferred from homology"/>
<dbReference type="PANTHER" id="PTHR30386:SF28">
    <property type="entry name" value="EXPORTED PROTEIN"/>
    <property type="match status" value="1"/>
</dbReference>
<organism evidence="10 11">
    <name type="scientific">Alkalimonas amylolytica</name>
    <dbReference type="NCBI Taxonomy" id="152573"/>
    <lineage>
        <taxon>Bacteria</taxon>
        <taxon>Pseudomonadati</taxon>
        <taxon>Pseudomonadota</taxon>
        <taxon>Gammaproteobacteria</taxon>
        <taxon>Alkalimonas</taxon>
    </lineage>
</organism>
<evidence type="ECO:0000256" key="5">
    <source>
        <dbReference type="ARBA" id="ARBA00022989"/>
    </source>
</evidence>
<keyword evidence="11" id="KW-1185">Reference proteome</keyword>
<feature type="transmembrane region" description="Helical" evidence="7">
    <location>
        <begin position="29"/>
        <end position="51"/>
    </location>
</feature>
<protein>
    <submittedName>
        <fullName evidence="10">Membrane fusion protein</fullName>
    </submittedName>
</protein>
<evidence type="ECO:0000256" key="6">
    <source>
        <dbReference type="ARBA" id="ARBA00023136"/>
    </source>
</evidence>
<dbReference type="PANTHER" id="PTHR30386">
    <property type="entry name" value="MEMBRANE FUSION SUBUNIT OF EMRAB-TOLC MULTIDRUG EFFLUX PUMP"/>
    <property type="match status" value="1"/>
</dbReference>
<evidence type="ECO:0000256" key="4">
    <source>
        <dbReference type="ARBA" id="ARBA00022692"/>
    </source>
</evidence>
<keyword evidence="6 7" id="KW-0472">Membrane</keyword>
<evidence type="ECO:0000256" key="3">
    <source>
        <dbReference type="ARBA" id="ARBA00022448"/>
    </source>
</evidence>
<keyword evidence="3" id="KW-0813">Transport</keyword>